<accession>A0A1M7P2Y1</accession>
<evidence type="ECO:0000313" key="8">
    <source>
        <dbReference type="EMBL" id="SHN10901.1"/>
    </source>
</evidence>
<evidence type="ECO:0000313" key="9">
    <source>
        <dbReference type="Proteomes" id="UP000184092"/>
    </source>
</evidence>
<evidence type="ECO:0000256" key="1">
    <source>
        <dbReference type="ARBA" id="ARBA00022603"/>
    </source>
</evidence>
<dbReference type="InterPro" id="IPR040758">
    <property type="entry name" value="PrmC_N"/>
</dbReference>
<feature type="binding site" evidence="5">
    <location>
        <position position="158"/>
    </location>
    <ligand>
        <name>S-adenosyl-L-methionine</name>
        <dbReference type="ChEBI" id="CHEBI:59789"/>
    </ligand>
</feature>
<evidence type="ECO:0000256" key="5">
    <source>
        <dbReference type="HAMAP-Rule" id="MF_02126"/>
    </source>
</evidence>
<evidence type="ECO:0000259" key="6">
    <source>
        <dbReference type="Pfam" id="PF05175"/>
    </source>
</evidence>
<sequence length="302" mass="35095">MNRYPNKMKIKEYRTQFIQELTSIYDAGEAESFFYLILEEKKQLKRIDLALRPELDFSEEEIVVWNSILEQLKKEIPIQYLLGKTSFYGLDFEVNESVLIPRPETEELVDWILSTNRIIQESNPETSGLKILDIGTGSGCIAISLAKNIPSSQVYAIDVSERALATANKNAELNNVNVTFINQNILETQDLKQQFDIIVSNPPYVRNLEKEEIKKNVLDNEPHLALFVEDNDALIFYRKIAELAQKNLSEKGQLFFEINQYLGKEMIDLLEKMNFKKIELRKDIYGNDRMISCHCEERSNRI</sequence>
<evidence type="ECO:0000259" key="7">
    <source>
        <dbReference type="Pfam" id="PF17827"/>
    </source>
</evidence>
<dbReference type="EMBL" id="FRCL01000013">
    <property type="protein sequence ID" value="SHN10901.1"/>
    <property type="molecule type" value="Genomic_DNA"/>
</dbReference>
<dbReference type="InterPro" id="IPR050320">
    <property type="entry name" value="N5-glutamine_MTase"/>
</dbReference>
<dbReference type="InterPro" id="IPR007848">
    <property type="entry name" value="Small_mtfrase_dom"/>
</dbReference>
<comment type="catalytic activity">
    <reaction evidence="4 5">
        <text>L-glutaminyl-[peptide chain release factor] + S-adenosyl-L-methionine = N(5)-methyl-L-glutaminyl-[peptide chain release factor] + S-adenosyl-L-homocysteine + H(+)</text>
        <dbReference type="Rhea" id="RHEA:42896"/>
        <dbReference type="Rhea" id="RHEA-COMP:10271"/>
        <dbReference type="Rhea" id="RHEA-COMP:10272"/>
        <dbReference type="ChEBI" id="CHEBI:15378"/>
        <dbReference type="ChEBI" id="CHEBI:30011"/>
        <dbReference type="ChEBI" id="CHEBI:57856"/>
        <dbReference type="ChEBI" id="CHEBI:59789"/>
        <dbReference type="ChEBI" id="CHEBI:61891"/>
        <dbReference type="EC" id="2.1.1.297"/>
    </reaction>
</comment>
<keyword evidence="2 5" id="KW-0808">Transferase</keyword>
<feature type="domain" description="Release factor glutamine methyltransferase N-terminal" evidence="7">
    <location>
        <begin position="15"/>
        <end position="83"/>
    </location>
</feature>
<evidence type="ECO:0000256" key="3">
    <source>
        <dbReference type="ARBA" id="ARBA00022691"/>
    </source>
</evidence>
<dbReference type="EC" id="2.1.1.297" evidence="5"/>
<dbReference type="Gene3D" id="1.10.8.10">
    <property type="entry name" value="DNA helicase RuvA subunit, C-terminal domain"/>
    <property type="match status" value="1"/>
</dbReference>
<dbReference type="Pfam" id="PF05175">
    <property type="entry name" value="MTS"/>
    <property type="match status" value="1"/>
</dbReference>
<dbReference type="PANTHER" id="PTHR18895:SF74">
    <property type="entry name" value="MTRF1L RELEASE FACTOR GLUTAMINE METHYLTRANSFERASE"/>
    <property type="match status" value="1"/>
</dbReference>
<gene>
    <name evidence="5" type="primary">prmC</name>
    <name evidence="8" type="ORF">SAMN05216269_11380</name>
</gene>
<evidence type="ECO:0000256" key="2">
    <source>
        <dbReference type="ARBA" id="ARBA00022679"/>
    </source>
</evidence>
<evidence type="ECO:0000256" key="4">
    <source>
        <dbReference type="ARBA" id="ARBA00048391"/>
    </source>
</evidence>
<organism evidence="8 9">
    <name type="scientific">Flavobacterium xinjiangense</name>
    <dbReference type="NCBI Taxonomy" id="178356"/>
    <lineage>
        <taxon>Bacteria</taxon>
        <taxon>Pseudomonadati</taxon>
        <taxon>Bacteroidota</taxon>
        <taxon>Flavobacteriia</taxon>
        <taxon>Flavobacteriales</taxon>
        <taxon>Flavobacteriaceae</taxon>
        <taxon>Flavobacterium</taxon>
    </lineage>
</organism>
<dbReference type="Proteomes" id="UP000184092">
    <property type="component" value="Unassembled WGS sequence"/>
</dbReference>
<dbReference type="PANTHER" id="PTHR18895">
    <property type="entry name" value="HEMK METHYLTRANSFERASE"/>
    <property type="match status" value="1"/>
</dbReference>
<dbReference type="GO" id="GO:0102559">
    <property type="term" value="F:peptide chain release factor N(5)-glutamine methyltransferase activity"/>
    <property type="evidence" value="ECO:0007669"/>
    <property type="project" value="UniProtKB-EC"/>
</dbReference>
<dbReference type="GO" id="GO:0003676">
    <property type="term" value="F:nucleic acid binding"/>
    <property type="evidence" value="ECO:0007669"/>
    <property type="project" value="InterPro"/>
</dbReference>
<protein>
    <recommendedName>
        <fullName evidence="5">Release factor glutamine methyltransferase</fullName>
        <shortName evidence="5">RF MTase</shortName>
        <ecNumber evidence="5">2.1.1.297</ecNumber>
    </recommendedName>
    <alternativeName>
        <fullName evidence="5">N5-glutamine methyltransferase PrmC</fullName>
    </alternativeName>
    <alternativeName>
        <fullName evidence="5">Protein-(glutamine-N5) MTase PrmC</fullName>
    </alternativeName>
    <alternativeName>
        <fullName evidence="5">Protein-glutamine N-methyltransferase PrmC</fullName>
    </alternativeName>
</protein>
<dbReference type="InterPro" id="IPR004556">
    <property type="entry name" value="HemK-like"/>
</dbReference>
<feature type="binding site" evidence="5">
    <location>
        <position position="201"/>
    </location>
    <ligand>
        <name>S-adenosyl-L-methionine</name>
        <dbReference type="ChEBI" id="CHEBI:59789"/>
    </ligand>
</feature>
<dbReference type="STRING" id="178356.SAMN05216269_11380"/>
<proteinExistence type="inferred from homology"/>
<dbReference type="GO" id="GO:0032259">
    <property type="term" value="P:methylation"/>
    <property type="evidence" value="ECO:0007669"/>
    <property type="project" value="UniProtKB-KW"/>
</dbReference>
<dbReference type="InterPro" id="IPR029063">
    <property type="entry name" value="SAM-dependent_MTases_sf"/>
</dbReference>
<feature type="binding site" evidence="5">
    <location>
        <begin position="135"/>
        <end position="139"/>
    </location>
    <ligand>
        <name>S-adenosyl-L-methionine</name>
        <dbReference type="ChEBI" id="CHEBI:59789"/>
    </ligand>
</feature>
<keyword evidence="9" id="KW-1185">Reference proteome</keyword>
<name>A0A1M7P2Y1_9FLAO</name>
<comment type="similarity">
    <text evidence="5">Belongs to the protein N5-glutamine methyltransferase family. PrmC subfamily.</text>
</comment>
<dbReference type="InterPro" id="IPR019874">
    <property type="entry name" value="RF_methyltr_PrmC"/>
</dbReference>
<dbReference type="NCBIfam" id="TIGR03534">
    <property type="entry name" value="RF_mod_PrmC"/>
    <property type="match status" value="1"/>
</dbReference>
<dbReference type="NCBIfam" id="TIGR00536">
    <property type="entry name" value="hemK_fam"/>
    <property type="match status" value="1"/>
</dbReference>
<comment type="caution">
    <text evidence="5">Lacks conserved residue(s) required for the propagation of feature annotation.</text>
</comment>
<reference evidence="9" key="1">
    <citation type="submission" date="2016-11" db="EMBL/GenBank/DDBJ databases">
        <authorList>
            <person name="Varghese N."/>
            <person name="Submissions S."/>
        </authorList>
    </citation>
    <scope>NUCLEOTIDE SEQUENCE [LARGE SCALE GENOMIC DNA]</scope>
    <source>
        <strain evidence="9">CGMCC 1.2749</strain>
    </source>
</reference>
<dbReference type="Pfam" id="PF17827">
    <property type="entry name" value="PrmC_N"/>
    <property type="match status" value="1"/>
</dbReference>
<keyword evidence="3 5" id="KW-0949">S-adenosyl-L-methionine</keyword>
<dbReference type="HAMAP" id="MF_02126">
    <property type="entry name" value="RF_methyltr_PrmC"/>
    <property type="match status" value="1"/>
</dbReference>
<feature type="binding site" evidence="5">
    <location>
        <begin position="201"/>
        <end position="204"/>
    </location>
    <ligand>
        <name>substrate</name>
    </ligand>
</feature>
<dbReference type="InterPro" id="IPR002052">
    <property type="entry name" value="DNA_methylase_N6_adenine_CS"/>
</dbReference>
<dbReference type="SUPFAM" id="SSF53335">
    <property type="entry name" value="S-adenosyl-L-methionine-dependent methyltransferases"/>
    <property type="match status" value="1"/>
</dbReference>
<dbReference type="CDD" id="cd02440">
    <property type="entry name" value="AdoMet_MTases"/>
    <property type="match status" value="1"/>
</dbReference>
<comment type="function">
    <text evidence="5">Methylates the class 1 translation termination release factors RF1/PrfA and RF2/PrfB on the glutamine residue of the universally conserved GGQ motif.</text>
</comment>
<dbReference type="PROSITE" id="PS00092">
    <property type="entry name" value="N6_MTASE"/>
    <property type="match status" value="1"/>
</dbReference>
<keyword evidence="1 5" id="KW-0489">Methyltransferase</keyword>
<feature type="domain" description="Methyltransferase small" evidence="6">
    <location>
        <begin position="127"/>
        <end position="215"/>
    </location>
</feature>
<dbReference type="AlphaFoldDB" id="A0A1M7P2Y1"/>
<dbReference type="Gene3D" id="3.40.50.150">
    <property type="entry name" value="Vaccinia Virus protein VP39"/>
    <property type="match status" value="1"/>
</dbReference>